<accession>A0A1Y6DBS4</accession>
<keyword evidence="2" id="KW-1185">Reference proteome</keyword>
<organism evidence="1 2">
    <name type="scientific">Methylomagnum ishizawai</name>
    <dbReference type="NCBI Taxonomy" id="1760988"/>
    <lineage>
        <taxon>Bacteria</taxon>
        <taxon>Pseudomonadati</taxon>
        <taxon>Pseudomonadota</taxon>
        <taxon>Gammaproteobacteria</taxon>
        <taxon>Methylococcales</taxon>
        <taxon>Methylococcaceae</taxon>
        <taxon>Methylomagnum</taxon>
    </lineage>
</organism>
<evidence type="ECO:0000313" key="1">
    <source>
        <dbReference type="EMBL" id="SMF97702.1"/>
    </source>
</evidence>
<dbReference type="AlphaFoldDB" id="A0A1Y6DBS4"/>
<evidence type="ECO:0000313" key="2">
    <source>
        <dbReference type="Proteomes" id="UP000192923"/>
    </source>
</evidence>
<protein>
    <submittedName>
        <fullName evidence="1">Uncharacterized protein</fullName>
    </submittedName>
</protein>
<sequence>MSAHAKLFGIDLRHGYYSDQRCGDFALEADADSVALLRNHRCLFKPRPDGGDIYVETGGDGKPKIAFPPDAALAFALRLDNPGLPWFTDPALPANGGDYRIDPPAGPQAGCYAKLTIRRDFNQVGGSAVVLAFAARPVLWVYYVVTDQAGEFAIASPDPALIAWQRADADDDRVAQALAVQYPGAECQRFVSERLVPCRESGLPHIRLQLGGNTVIENLPNPSWRNYFQTGIPASGGTVDAIFQIVKYLSNTTLTKV</sequence>
<dbReference type="EMBL" id="FXAM01000003">
    <property type="protein sequence ID" value="SMF97702.1"/>
    <property type="molecule type" value="Genomic_DNA"/>
</dbReference>
<dbReference type="RefSeq" id="WP_085216720.1">
    <property type="nucleotide sequence ID" value="NZ_FXAM01000003.1"/>
</dbReference>
<dbReference type="OrthoDB" id="5568454at2"/>
<name>A0A1Y6DBS4_9GAMM</name>
<dbReference type="STRING" id="1760988.SAMN02949497_0272"/>
<gene>
    <name evidence="1" type="ORF">SAMN02949497_0272</name>
</gene>
<proteinExistence type="predicted"/>
<reference evidence="1 2" key="1">
    <citation type="submission" date="2016-12" db="EMBL/GenBank/DDBJ databases">
        <authorList>
            <person name="Song W.-J."/>
            <person name="Kurnit D.M."/>
        </authorList>
    </citation>
    <scope>NUCLEOTIDE SEQUENCE [LARGE SCALE GENOMIC DNA]</scope>
    <source>
        <strain evidence="1 2">175</strain>
    </source>
</reference>
<dbReference type="Proteomes" id="UP000192923">
    <property type="component" value="Unassembled WGS sequence"/>
</dbReference>